<evidence type="ECO:0000256" key="4">
    <source>
        <dbReference type="ARBA" id="ARBA00022448"/>
    </source>
</evidence>
<feature type="domain" description="Exocyst component Exo84 C-terminal" evidence="14">
    <location>
        <begin position="455"/>
        <end position="655"/>
    </location>
</feature>
<name>S3CRS6_GLAL2</name>
<feature type="region of interest" description="Disordered" evidence="13">
    <location>
        <begin position="214"/>
        <end position="238"/>
    </location>
</feature>
<dbReference type="eggNOG" id="KOG2215">
    <property type="taxonomic scope" value="Eukaryota"/>
</dbReference>
<dbReference type="Pfam" id="PF25345">
    <property type="entry name" value="PH_EXO84"/>
    <property type="match status" value="1"/>
</dbReference>
<evidence type="ECO:0000256" key="1">
    <source>
        <dbReference type="ARBA" id="ARBA00004398"/>
    </source>
</evidence>
<evidence type="ECO:0000313" key="15">
    <source>
        <dbReference type="EMBL" id="EPE28365.1"/>
    </source>
</evidence>
<dbReference type="GO" id="GO:0000145">
    <property type="term" value="C:exocyst"/>
    <property type="evidence" value="ECO:0007669"/>
    <property type="project" value="InterPro"/>
</dbReference>
<keyword evidence="4" id="KW-0813">Transport</keyword>
<dbReference type="GO" id="GO:0006893">
    <property type="term" value="P:Golgi to plasma membrane transport"/>
    <property type="evidence" value="ECO:0007669"/>
    <property type="project" value="TreeGrafter"/>
</dbReference>
<gene>
    <name evidence="15" type="ORF">GLAREA_09485</name>
</gene>
<dbReference type="SUPFAM" id="SSF74788">
    <property type="entry name" value="Cullin repeat-like"/>
    <property type="match status" value="1"/>
</dbReference>
<dbReference type="PANTHER" id="PTHR21426">
    <property type="entry name" value="EXOCYST COMPLEX COMPONENT 8"/>
    <property type="match status" value="1"/>
</dbReference>
<accession>S3CRS6</accession>
<keyword evidence="5" id="KW-0268">Exocytosis</keyword>
<dbReference type="STRING" id="1116229.S3CRS6"/>
<dbReference type="OMA" id="AAWLPNR"/>
<dbReference type="OrthoDB" id="642193at2759"/>
<dbReference type="InterPro" id="IPR032403">
    <property type="entry name" value="Exo84_C"/>
</dbReference>
<dbReference type="InterPro" id="IPR033961">
    <property type="entry name" value="Exo84"/>
</dbReference>
<dbReference type="Pfam" id="PF16528">
    <property type="entry name" value="Exo84_C"/>
    <property type="match status" value="1"/>
</dbReference>
<feature type="coiled-coil region" evidence="12">
    <location>
        <begin position="146"/>
        <end position="209"/>
    </location>
</feature>
<comment type="function">
    <text evidence="9">Involved in the secretory pathway as part of the exocyst complex which tethers secretory vesicles to the sites of exocytosis. Plays a role in both the assembly of the exocyst and the polarization of this complex to specific sites of the plasma membrane for exocytosis. Also involved in assembly of the spliceosome.</text>
</comment>
<comment type="subcellular location">
    <subcellularLocation>
        <location evidence="1">Cytoplasmic vesicle</location>
        <location evidence="1">Secretory vesicle</location>
    </subcellularLocation>
</comment>
<dbReference type="Gene3D" id="1.20.58.1210">
    <property type="entry name" value="Exo84p, N-terminal helical domain"/>
    <property type="match status" value="1"/>
</dbReference>
<dbReference type="InterPro" id="IPR011993">
    <property type="entry name" value="PH-like_dom_sf"/>
</dbReference>
<evidence type="ECO:0000256" key="10">
    <source>
        <dbReference type="ARBA" id="ARBA00065378"/>
    </source>
</evidence>
<keyword evidence="6" id="KW-0653">Protein transport</keyword>
<dbReference type="InterPro" id="IPR042560">
    <property type="entry name" value="Exo84_C_2"/>
</dbReference>
<evidence type="ECO:0000256" key="11">
    <source>
        <dbReference type="ARBA" id="ARBA00071741"/>
    </source>
</evidence>
<dbReference type="Gene3D" id="2.30.29.30">
    <property type="entry name" value="Pleckstrin-homology domain (PH domain)/Phosphotyrosine-binding domain (PTB)"/>
    <property type="match status" value="1"/>
</dbReference>
<dbReference type="GeneID" id="19468533"/>
<dbReference type="GO" id="GO:0030133">
    <property type="term" value="C:transport vesicle"/>
    <property type="evidence" value="ECO:0007669"/>
    <property type="project" value="UniProtKB-SubCell"/>
</dbReference>
<evidence type="ECO:0000256" key="9">
    <source>
        <dbReference type="ARBA" id="ARBA00057052"/>
    </source>
</evidence>
<feature type="compositionally biased region" description="Gly residues" evidence="13">
    <location>
        <begin position="109"/>
        <end position="121"/>
    </location>
</feature>
<evidence type="ECO:0000256" key="2">
    <source>
        <dbReference type="ARBA" id="ARBA00007210"/>
    </source>
</evidence>
<dbReference type="RefSeq" id="XP_008084273.1">
    <property type="nucleotide sequence ID" value="XM_008086082.1"/>
</dbReference>
<comment type="similarity">
    <text evidence="2">Belongs to the EXO84 family.</text>
</comment>
<comment type="subunit">
    <text evidence="10">Component of the exocyst complex.</text>
</comment>
<dbReference type="FunFam" id="2.30.29.30:FF:000264">
    <property type="entry name" value="Potential exocyst complex component Exo84"/>
    <property type="match status" value="1"/>
</dbReference>
<dbReference type="KEGG" id="glz:GLAREA_09485"/>
<reference evidence="15 16" key="1">
    <citation type="journal article" date="2013" name="BMC Genomics">
        <title>Genomics-driven discovery of the pneumocandin biosynthetic gene cluster in the fungus Glarea lozoyensis.</title>
        <authorList>
            <person name="Chen L."/>
            <person name="Yue Q."/>
            <person name="Zhang X."/>
            <person name="Xiang M."/>
            <person name="Wang C."/>
            <person name="Li S."/>
            <person name="Che Y."/>
            <person name="Ortiz-Lopez F.J."/>
            <person name="Bills G.F."/>
            <person name="Liu X."/>
            <person name="An Z."/>
        </authorList>
    </citation>
    <scope>NUCLEOTIDE SEQUENCE [LARGE SCALE GENOMIC DNA]</scope>
    <source>
        <strain evidence="16">ATCC 20868 / MF5171</strain>
    </source>
</reference>
<dbReference type="InterPro" id="IPR016159">
    <property type="entry name" value="Cullin_repeat-like_dom_sf"/>
</dbReference>
<evidence type="ECO:0000256" key="13">
    <source>
        <dbReference type="SAM" id="MobiDB-lite"/>
    </source>
</evidence>
<evidence type="ECO:0000256" key="5">
    <source>
        <dbReference type="ARBA" id="ARBA00022483"/>
    </source>
</evidence>
<dbReference type="PANTHER" id="PTHR21426:SF12">
    <property type="entry name" value="EXOCYST COMPLEX COMPONENT 8"/>
    <property type="match status" value="1"/>
</dbReference>
<feature type="compositionally biased region" description="Polar residues" evidence="13">
    <location>
        <begin position="214"/>
        <end position="234"/>
    </location>
</feature>
<proteinExistence type="inferred from homology"/>
<evidence type="ECO:0000256" key="7">
    <source>
        <dbReference type="ARBA" id="ARBA00023054"/>
    </source>
</evidence>
<dbReference type="GO" id="GO:0015031">
    <property type="term" value="P:protein transport"/>
    <property type="evidence" value="ECO:0007669"/>
    <property type="project" value="UniProtKB-KW"/>
</dbReference>
<dbReference type="AlphaFoldDB" id="S3CRS6"/>
<dbReference type="Pfam" id="PF08700">
    <property type="entry name" value="VPS51_Exo84_N"/>
    <property type="match status" value="1"/>
</dbReference>
<evidence type="ECO:0000256" key="6">
    <source>
        <dbReference type="ARBA" id="ARBA00022927"/>
    </source>
</evidence>
<organism evidence="15 16">
    <name type="scientific">Glarea lozoyensis (strain ATCC 20868 / MF5171)</name>
    <dbReference type="NCBI Taxonomy" id="1116229"/>
    <lineage>
        <taxon>Eukaryota</taxon>
        <taxon>Fungi</taxon>
        <taxon>Dikarya</taxon>
        <taxon>Ascomycota</taxon>
        <taxon>Pezizomycotina</taxon>
        <taxon>Leotiomycetes</taxon>
        <taxon>Helotiales</taxon>
        <taxon>Helotiaceae</taxon>
        <taxon>Glarea</taxon>
    </lineage>
</organism>
<feature type="region of interest" description="Disordered" evidence="13">
    <location>
        <begin position="1"/>
        <end position="125"/>
    </location>
</feature>
<dbReference type="Proteomes" id="UP000016922">
    <property type="component" value="Unassembled WGS sequence"/>
</dbReference>
<sequence>MSESKGISLRTKRKGGRPAISAPQQISGPVPQVEGAPRSTGGKASFEAAPPQSRPPQARPQISGKTSDLVKRRYSTRFNNLPNDFDATAPPVPSIPSIPSQYAPTSASRGGGRGPSPGRGPGLTVDVKALRDPSLRPEKYVASLLGTASEQEIDEYQQSLKKMRNRTSIDLQQNVYQNRTQFIKISKEAEKLKSEMRALRNLMSELKTNTTALRTASSQGSASNDFETGFPSTLSKRDKRSSVADRTAMWNSQLQALWKNVEGSQKFLPALPGRHVVQNAGMWIELDSATWKSRRAMQLFLLNDHLLVASRKKRKVEGSAADQRNAPSKLVADKCWPLLDIEIVDLAGSSESMGSRNKVGDAISIRGMGQDSHTYKMEKPGDNDKRTLMMNFRKAVEELRKGLRSELESSNKAKETINYFASRDPGLLKKTELLETLSDIKDMLIDVDGKQQNLRWVESQVDELDIDIALQRFGDAVQRVDKLNILAKGLKSNAVAQDFISFKADERATKLAGLITRELVDTHNEPKKTLRNITWLARLGFEDRAREAYLEARGNTIHKRSRQCIFEGNLNQYIWELSFVYFTIIKNTVSTFLQCFPPLLMSACVKWAKEQVDDFNTILARQLSSTEREGQVWTECIDQAREHANMLSEVGLDFKSLIGRDPSTQQRIGGPAGLGLS</sequence>
<keyword evidence="16" id="KW-1185">Reference proteome</keyword>
<evidence type="ECO:0000256" key="12">
    <source>
        <dbReference type="SAM" id="Coils"/>
    </source>
</evidence>
<keyword evidence="7 12" id="KW-0175">Coiled coil</keyword>
<keyword evidence="8" id="KW-0968">Cytoplasmic vesicle</keyword>
<dbReference type="GO" id="GO:0006887">
    <property type="term" value="P:exocytosis"/>
    <property type="evidence" value="ECO:0007669"/>
    <property type="project" value="UniProtKB-KW"/>
</dbReference>
<dbReference type="EMBL" id="KE145368">
    <property type="protein sequence ID" value="EPE28365.1"/>
    <property type="molecule type" value="Genomic_DNA"/>
</dbReference>
<evidence type="ECO:0000256" key="3">
    <source>
        <dbReference type="ARBA" id="ARBA00021269"/>
    </source>
</evidence>
<evidence type="ECO:0000256" key="8">
    <source>
        <dbReference type="ARBA" id="ARBA00023329"/>
    </source>
</evidence>
<dbReference type="InterPro" id="IPR042561">
    <property type="entry name" value="Exo84_C_1"/>
</dbReference>
<protein>
    <recommendedName>
        <fullName evidence="3">Exocyst complex component EXO84</fullName>
    </recommendedName>
    <alternativeName>
        <fullName evidence="11">Exocyst complex component exo84</fullName>
    </alternativeName>
</protein>
<dbReference type="HOGENOM" id="CLU_012488_2_0_1"/>
<evidence type="ECO:0000313" key="16">
    <source>
        <dbReference type="Proteomes" id="UP000016922"/>
    </source>
</evidence>
<dbReference type="Gene3D" id="1.20.58.1220">
    <property type="entry name" value="Exo84p, C-terminal helical domain"/>
    <property type="match status" value="1"/>
</dbReference>
<evidence type="ECO:0000259" key="14">
    <source>
        <dbReference type="Pfam" id="PF16528"/>
    </source>
</evidence>